<reference evidence="3 4" key="1">
    <citation type="submission" date="2020-09" db="EMBL/GenBank/DDBJ databases">
        <title>Dyella sp. 7MK23 isolated from forest soil.</title>
        <authorList>
            <person name="Fu J."/>
        </authorList>
    </citation>
    <scope>NUCLEOTIDE SEQUENCE [LARGE SCALE GENOMIC DNA]</scope>
    <source>
        <strain evidence="3 4">7MK23</strain>
    </source>
</reference>
<comment type="caution">
    <text evidence="3">The sequence shown here is derived from an EMBL/GenBank/DDBJ whole genome shotgun (WGS) entry which is preliminary data.</text>
</comment>
<evidence type="ECO:0000313" key="3">
    <source>
        <dbReference type="EMBL" id="MBE1162385.1"/>
    </source>
</evidence>
<feature type="domain" description="CAAX prenyl protease 2/Lysostaphin resistance protein A-like" evidence="2">
    <location>
        <begin position="151"/>
        <end position="239"/>
    </location>
</feature>
<dbReference type="InterPro" id="IPR003675">
    <property type="entry name" value="Rce1/LyrA-like_dom"/>
</dbReference>
<dbReference type="PANTHER" id="PTHR39430:SF1">
    <property type="entry name" value="PROTEASE"/>
    <property type="match status" value="1"/>
</dbReference>
<keyword evidence="3" id="KW-0645">Protease</keyword>
<feature type="transmembrane region" description="Helical" evidence="1">
    <location>
        <begin position="178"/>
        <end position="196"/>
    </location>
</feature>
<feature type="transmembrane region" description="Helical" evidence="1">
    <location>
        <begin position="108"/>
        <end position="132"/>
    </location>
</feature>
<evidence type="ECO:0000313" key="4">
    <source>
        <dbReference type="Proteomes" id="UP000651010"/>
    </source>
</evidence>
<evidence type="ECO:0000256" key="1">
    <source>
        <dbReference type="SAM" id="Phobius"/>
    </source>
</evidence>
<feature type="transmembrane region" description="Helical" evidence="1">
    <location>
        <begin position="65"/>
        <end position="87"/>
    </location>
</feature>
<protein>
    <submittedName>
        <fullName evidence="3">CPBP family intramembrane metalloprotease</fullName>
    </submittedName>
</protein>
<feature type="transmembrane region" description="Helical" evidence="1">
    <location>
        <begin position="144"/>
        <end position="166"/>
    </location>
</feature>
<keyword evidence="3" id="KW-0378">Hydrolase</keyword>
<proteinExistence type="predicted"/>
<gene>
    <name evidence="3" type="ORF">IGX34_18525</name>
</gene>
<dbReference type="Proteomes" id="UP000651010">
    <property type="component" value="Unassembled WGS sequence"/>
</dbReference>
<feature type="transmembrane region" description="Helical" evidence="1">
    <location>
        <begin position="202"/>
        <end position="219"/>
    </location>
</feature>
<dbReference type="PANTHER" id="PTHR39430">
    <property type="entry name" value="MEMBRANE-ASSOCIATED PROTEASE-RELATED"/>
    <property type="match status" value="1"/>
</dbReference>
<feature type="transmembrane region" description="Helical" evidence="1">
    <location>
        <begin position="226"/>
        <end position="247"/>
    </location>
</feature>
<evidence type="ECO:0000259" key="2">
    <source>
        <dbReference type="Pfam" id="PF02517"/>
    </source>
</evidence>
<organism evidence="3 4">
    <name type="scientific">Dyella acidiphila</name>
    <dbReference type="NCBI Taxonomy" id="2775866"/>
    <lineage>
        <taxon>Bacteria</taxon>
        <taxon>Pseudomonadati</taxon>
        <taxon>Pseudomonadota</taxon>
        <taxon>Gammaproteobacteria</taxon>
        <taxon>Lysobacterales</taxon>
        <taxon>Rhodanobacteraceae</taxon>
        <taxon>Dyella</taxon>
    </lineage>
</organism>
<feature type="transmembrane region" description="Helical" evidence="1">
    <location>
        <begin position="277"/>
        <end position="296"/>
    </location>
</feature>
<feature type="transmembrane region" description="Helical" evidence="1">
    <location>
        <begin position="31"/>
        <end position="53"/>
    </location>
</feature>
<name>A0ABR9GEB3_9GAMM</name>
<dbReference type="Pfam" id="PF02517">
    <property type="entry name" value="Rce1-like"/>
    <property type="match status" value="1"/>
</dbReference>
<sequence length="301" mass="31575">MRASIQPANAYTHPLDMAATSGERRTAWRRLCGFLALGIGLTLIALFVIKHVLKVQVDLDALSMRVLLVAQALQAVVMVVVPTAVLLRAGREPATCFGWGRSHRLRQLGIGVAVGAGMMILLLAILALLGVFSLGSPLLSARDALVHGLGYAAVFALTAIAEEGFLRGYALVQLSRAISFWPAAAVTSVVFAALHLTHATETPMAIVQAGMVGLVLAYSFRRSGGLWFACGFHAAWDFVQTYLAGVADSGMSASDVLMHSSFHGPAWLTGGSAGPEGSAIALPLTVLAGVVTHLVLKPRDA</sequence>
<dbReference type="RefSeq" id="WP_192557228.1">
    <property type="nucleotide sequence ID" value="NZ_JACZZA010000013.1"/>
</dbReference>
<accession>A0ABR9GEB3</accession>
<keyword evidence="1" id="KW-0812">Transmembrane</keyword>
<keyword evidence="4" id="KW-1185">Reference proteome</keyword>
<dbReference type="GO" id="GO:0008237">
    <property type="term" value="F:metallopeptidase activity"/>
    <property type="evidence" value="ECO:0007669"/>
    <property type="project" value="UniProtKB-KW"/>
</dbReference>
<keyword evidence="3" id="KW-0482">Metalloprotease</keyword>
<keyword evidence="1" id="KW-1133">Transmembrane helix</keyword>
<dbReference type="EMBL" id="JACZZA010000013">
    <property type="protein sequence ID" value="MBE1162385.1"/>
    <property type="molecule type" value="Genomic_DNA"/>
</dbReference>
<keyword evidence="1" id="KW-0472">Membrane</keyword>